<dbReference type="OrthoDB" id="9762378at2"/>
<dbReference type="InterPro" id="IPR006099">
    <property type="entry name" value="MeMalonylCoA_mutase_a/b_cat"/>
</dbReference>
<dbReference type="InterPro" id="IPR006098">
    <property type="entry name" value="MMCoA_mutase_a_cat"/>
</dbReference>
<dbReference type="AlphaFoldDB" id="A0A1M6FDV6"/>
<dbReference type="SUPFAM" id="SSF51703">
    <property type="entry name" value="Cobalamin (vitamin B12)-dependent enzymes"/>
    <property type="match status" value="1"/>
</dbReference>
<dbReference type="Proteomes" id="UP000184536">
    <property type="component" value="Unassembled WGS sequence"/>
</dbReference>
<keyword evidence="4" id="KW-1185">Reference proteome</keyword>
<sequence length="558" mass="61682">MFDKEKLGQIKESAEAFQAKHQKSIEKRPERKQTFETGSGAEVNVLYTPADIPEFDYMEDLGMPGSYPYTRGVQTNMYRGRFWTMRMYAGFATAEESNKRYKYLIEQGSMGLSVAFDLPTQIGYDSDHALAEGEVGKVGVAIDSLADMEILFDGIPLDKVSTSMTINAPASVLLAMYIAVAEKQGVSSDQLRGTIQNDILKEYIARGTYIFPTEPSMRLITNIFEYCSKHVPQWNTISISGYHIREAGSTAAQEVGFTLADGIAYVDAAIKAGLDVDVFAPRLSFFFNAHNDILEEVAKYRAARRLWARIMKERFGAKDPKSMALKFHTQTGGSTLTAQQPENNIVRVAIQTLAAVLGGTQSLHTNSKDEALALPTEDSVRVALRTQQIVAYESGAADTVDPLAGSYYIEAKTNQIEKEAMEYIKKIDEIGGAPKAIDAGYIQQEIMDAAYNYQKDIEAGKRIIVGMNKFQIKEEAPKGLLKVDPSVGELQKNKLAELRAKRDNALVQSKLEALKAACSTDANLMPFILDAVRAYATLGEICGVMREVFGEYQQSVQL</sequence>
<protein>
    <submittedName>
        <fullName evidence="3">Methylmalonyl-CoA mutase</fullName>
    </submittedName>
</protein>
<dbReference type="Pfam" id="PF01642">
    <property type="entry name" value="MM_CoA_mutase"/>
    <property type="match status" value="1"/>
</dbReference>
<dbReference type="RefSeq" id="WP_110940238.1">
    <property type="nucleotide sequence ID" value="NZ_FQZV01000011.1"/>
</dbReference>
<reference evidence="4" key="1">
    <citation type="submission" date="2016-11" db="EMBL/GenBank/DDBJ databases">
        <authorList>
            <person name="Varghese N."/>
            <person name="Submissions S."/>
        </authorList>
    </citation>
    <scope>NUCLEOTIDE SEQUENCE [LARGE SCALE GENOMIC DNA]</scope>
    <source>
        <strain evidence="4">DSM 17957</strain>
    </source>
</reference>
<dbReference type="NCBIfam" id="TIGR00641">
    <property type="entry name" value="acid_CoA_mut_N"/>
    <property type="match status" value="1"/>
</dbReference>
<dbReference type="PANTHER" id="PTHR48101:SF1">
    <property type="entry name" value="METHYLMALONYL-COA MUTASE, LARGE SUBUNIT"/>
    <property type="match status" value="1"/>
</dbReference>
<dbReference type="GO" id="GO:0031419">
    <property type="term" value="F:cobalamin binding"/>
    <property type="evidence" value="ECO:0007669"/>
    <property type="project" value="InterPro"/>
</dbReference>
<accession>A0A1M6FDV6</accession>
<evidence type="ECO:0000259" key="2">
    <source>
        <dbReference type="Pfam" id="PF01642"/>
    </source>
</evidence>
<dbReference type="GO" id="GO:0004494">
    <property type="term" value="F:methylmalonyl-CoA mutase activity"/>
    <property type="evidence" value="ECO:0007669"/>
    <property type="project" value="InterPro"/>
</dbReference>
<evidence type="ECO:0000313" key="3">
    <source>
        <dbReference type="EMBL" id="SHI95861.1"/>
    </source>
</evidence>
<organism evidence="3 4">
    <name type="scientific">Geosporobacter subterraneus DSM 17957</name>
    <dbReference type="NCBI Taxonomy" id="1121919"/>
    <lineage>
        <taxon>Bacteria</taxon>
        <taxon>Bacillati</taxon>
        <taxon>Bacillota</taxon>
        <taxon>Clostridia</taxon>
        <taxon>Peptostreptococcales</taxon>
        <taxon>Thermotaleaceae</taxon>
        <taxon>Geosporobacter</taxon>
    </lineage>
</organism>
<dbReference type="PANTHER" id="PTHR48101">
    <property type="entry name" value="METHYLMALONYL-COA MUTASE, MITOCHONDRIAL-RELATED"/>
    <property type="match status" value="1"/>
</dbReference>
<dbReference type="CDD" id="cd03680">
    <property type="entry name" value="MM_CoA_mutase_ICM_like"/>
    <property type="match status" value="1"/>
</dbReference>
<dbReference type="InterPro" id="IPR016176">
    <property type="entry name" value="Cbl-dep_enz_cat"/>
</dbReference>
<gene>
    <name evidence="3" type="ORF">SAMN02745975_00969</name>
</gene>
<dbReference type="Gene3D" id="3.20.20.240">
    <property type="entry name" value="Methylmalonyl-CoA mutase"/>
    <property type="match status" value="1"/>
</dbReference>
<evidence type="ECO:0000313" key="4">
    <source>
        <dbReference type="Proteomes" id="UP000184536"/>
    </source>
</evidence>
<dbReference type="STRING" id="1121919.SAMN02745975_00969"/>
<name>A0A1M6FDV6_9FIRM</name>
<dbReference type="EMBL" id="FQZV01000011">
    <property type="protein sequence ID" value="SHI95861.1"/>
    <property type="molecule type" value="Genomic_DNA"/>
</dbReference>
<proteinExistence type="predicted"/>
<evidence type="ECO:0000256" key="1">
    <source>
        <dbReference type="ARBA" id="ARBA00023235"/>
    </source>
</evidence>
<feature type="domain" description="Methylmalonyl-CoA mutase alpha/beta chain catalytic" evidence="2">
    <location>
        <begin position="37"/>
        <end position="551"/>
    </location>
</feature>
<keyword evidence="1" id="KW-0413">Isomerase</keyword>